<comment type="caution">
    <text evidence="1">The sequence shown here is derived from an EMBL/GenBank/DDBJ whole genome shotgun (WGS) entry which is preliminary data.</text>
</comment>
<evidence type="ECO:0000313" key="1">
    <source>
        <dbReference type="EMBL" id="MBC6451075.1"/>
    </source>
</evidence>
<organism evidence="1 2">
    <name type="scientific">Actinokineospora xionganensis</name>
    <dbReference type="NCBI Taxonomy" id="2684470"/>
    <lineage>
        <taxon>Bacteria</taxon>
        <taxon>Bacillati</taxon>
        <taxon>Actinomycetota</taxon>
        <taxon>Actinomycetes</taxon>
        <taxon>Pseudonocardiales</taxon>
        <taxon>Pseudonocardiaceae</taxon>
        <taxon>Actinokineospora</taxon>
    </lineage>
</organism>
<proteinExistence type="predicted"/>
<sequence length="317" mass="33663">MAAEVLVRRGHADLVPRWLDAYITRLDTLPSPTERITEANWQSALSEFGRIGDWVGYFTEQLREHPWRDVLAIWWPRLLPGIVAGATHGVIRVSHALRTLLAGDESAPALTELAHGLAWWAGRSTGVPGFAAPAGALGSAQALEAMWRIPIQQGKVADRFGQLGPEFSGSLAALRPAEDPEDARSRLTDLVTAATRKYLTHGHGSPVLLVHMATAPNAVLNAFPALPPELWAPSLDAAWAASAALVATYAPPVGAPRETLPVAPDTADPAVEVLGRAAENGDEHVIKFADTAVEVYARTGDPDVLAAALRVGLLLGG</sequence>
<gene>
    <name evidence="1" type="ORF">GPZ80_28315</name>
</gene>
<dbReference type="EMBL" id="JABVED010000023">
    <property type="protein sequence ID" value="MBC6451075.1"/>
    <property type="molecule type" value="Genomic_DNA"/>
</dbReference>
<reference evidence="1 2" key="1">
    <citation type="submission" date="2020-06" db="EMBL/GenBank/DDBJ databases">
        <title>Actinokineospora xiongansis sp. nov., isolated from soil of Baiyangdian.</title>
        <authorList>
            <person name="Zhang X."/>
        </authorList>
    </citation>
    <scope>NUCLEOTIDE SEQUENCE [LARGE SCALE GENOMIC DNA]</scope>
    <source>
        <strain evidence="1 2">HBU206404</strain>
    </source>
</reference>
<name>A0ABR7LED6_9PSEU</name>
<accession>A0ABR7LED6</accession>
<dbReference type="Proteomes" id="UP000734823">
    <property type="component" value="Unassembled WGS sequence"/>
</dbReference>
<keyword evidence="2" id="KW-1185">Reference proteome</keyword>
<protein>
    <submittedName>
        <fullName evidence="1">DUF4243 domain-containing protein</fullName>
    </submittedName>
</protein>
<evidence type="ECO:0000313" key="2">
    <source>
        <dbReference type="Proteomes" id="UP000734823"/>
    </source>
</evidence>